<organism evidence="1">
    <name type="scientific">marine sediment metagenome</name>
    <dbReference type="NCBI Taxonomy" id="412755"/>
    <lineage>
        <taxon>unclassified sequences</taxon>
        <taxon>metagenomes</taxon>
        <taxon>ecological metagenomes</taxon>
    </lineage>
</organism>
<gene>
    <name evidence="1" type="ORF">S01H4_27836</name>
</gene>
<sequence length="30" mass="3416">ALANRQLQNAQRELLFYIANNEGEIIQTLA</sequence>
<proteinExistence type="predicted"/>
<name>X1B789_9ZZZZ</name>
<reference evidence="1" key="1">
    <citation type="journal article" date="2014" name="Front. Microbiol.">
        <title>High frequency of phylogenetically diverse reductive dehalogenase-homologous genes in deep subseafloor sedimentary metagenomes.</title>
        <authorList>
            <person name="Kawai M."/>
            <person name="Futagami T."/>
            <person name="Toyoda A."/>
            <person name="Takaki Y."/>
            <person name="Nishi S."/>
            <person name="Hori S."/>
            <person name="Arai W."/>
            <person name="Tsubouchi T."/>
            <person name="Morono Y."/>
            <person name="Uchiyama I."/>
            <person name="Ito T."/>
            <person name="Fujiyama A."/>
            <person name="Inagaki F."/>
            <person name="Takami H."/>
        </authorList>
    </citation>
    <scope>NUCLEOTIDE SEQUENCE</scope>
    <source>
        <strain evidence="1">Expedition CK06-06</strain>
    </source>
</reference>
<accession>X1B789</accession>
<evidence type="ECO:0000313" key="1">
    <source>
        <dbReference type="EMBL" id="GAG79983.1"/>
    </source>
</evidence>
<dbReference type="EMBL" id="BART01013688">
    <property type="protein sequence ID" value="GAG79983.1"/>
    <property type="molecule type" value="Genomic_DNA"/>
</dbReference>
<comment type="caution">
    <text evidence="1">The sequence shown here is derived from an EMBL/GenBank/DDBJ whole genome shotgun (WGS) entry which is preliminary data.</text>
</comment>
<feature type="non-terminal residue" evidence="1">
    <location>
        <position position="1"/>
    </location>
</feature>
<protein>
    <submittedName>
        <fullName evidence="1">Uncharacterized protein</fullName>
    </submittedName>
</protein>
<dbReference type="AlphaFoldDB" id="X1B789"/>